<evidence type="ECO:0008006" key="4">
    <source>
        <dbReference type="Google" id="ProtNLM"/>
    </source>
</evidence>
<dbReference type="AlphaFoldDB" id="A0A5N6NHJ4"/>
<evidence type="ECO:0000313" key="3">
    <source>
        <dbReference type="Proteomes" id="UP000326396"/>
    </source>
</evidence>
<proteinExistence type="predicted"/>
<dbReference type="PANTHER" id="PTHR46033">
    <property type="entry name" value="PROTEIN MAIN-LIKE 2"/>
    <property type="match status" value="1"/>
</dbReference>
<dbReference type="GO" id="GO:0010073">
    <property type="term" value="P:meristem maintenance"/>
    <property type="evidence" value="ECO:0007669"/>
    <property type="project" value="InterPro"/>
</dbReference>
<dbReference type="EMBL" id="SZYD01000011">
    <property type="protein sequence ID" value="KAD4888404.1"/>
    <property type="molecule type" value="Genomic_DNA"/>
</dbReference>
<dbReference type="Proteomes" id="UP000326396">
    <property type="component" value="Linkage Group LG19"/>
</dbReference>
<feature type="compositionally biased region" description="Basic residues" evidence="1">
    <location>
        <begin position="277"/>
        <end position="287"/>
    </location>
</feature>
<feature type="compositionally biased region" description="Basic and acidic residues" evidence="1">
    <location>
        <begin position="293"/>
        <end position="306"/>
    </location>
</feature>
<dbReference type="InterPro" id="IPR044824">
    <property type="entry name" value="MAIN-like"/>
</dbReference>
<organism evidence="2 3">
    <name type="scientific">Mikania micrantha</name>
    <name type="common">bitter vine</name>
    <dbReference type="NCBI Taxonomy" id="192012"/>
    <lineage>
        <taxon>Eukaryota</taxon>
        <taxon>Viridiplantae</taxon>
        <taxon>Streptophyta</taxon>
        <taxon>Embryophyta</taxon>
        <taxon>Tracheophyta</taxon>
        <taxon>Spermatophyta</taxon>
        <taxon>Magnoliopsida</taxon>
        <taxon>eudicotyledons</taxon>
        <taxon>Gunneridae</taxon>
        <taxon>Pentapetalae</taxon>
        <taxon>asterids</taxon>
        <taxon>campanulids</taxon>
        <taxon>Asterales</taxon>
        <taxon>Asteraceae</taxon>
        <taxon>Asteroideae</taxon>
        <taxon>Heliantheae alliance</taxon>
        <taxon>Eupatorieae</taxon>
        <taxon>Mikania</taxon>
    </lineage>
</organism>
<sequence length="645" mass="75020">MSEEQSFEPISFFDQKKALGFFTDCNKDVKLQQSKQFQKYQYHHHQLLQAQARSTTPKLKTMNIRERDVAGDLHHSKKPSILHLHQCKPPAATTFITDSLHHTRFIVVNRGYRRNQATVNTIQQTVNTGTFARYVASYLNTYDMVINTPNGNIPVDRMAVHEVLGFPMGHKKIQCKRVSNYDTPLALQWKKHSHNSLKPIDIANRIKETTTLDRMFQVDFLLLYCDRVSVMLEPPVERNRPVIAEWKGKDLKRREEADIGNGGYGGSQENVEEPHVRKSTRERRHTNRYSPGEMHKKKDREKEGRQVKKAGTTFGVTKPWQVDKSFIEKLEGSFFHSIAKMTPYRQCHIFQTFIRDCYDNNTRTFTFGPDRDIHLYFGLEDIYALLGIPVDENPVICNDISTQELCMKMLGSYELSGKKKMQVSKAWLRQSFEAASADLTEKTLIYHVRTYLLYLIGTRILPNSDNSLYFPAYWLQFLEDVNACGLNNVAWGAAGHCLLTSTITSNSSTGFLGPSWLYEDIVWTPYCDYLSYRAQRIFFSRSVLINFDKIQYHEPEKVPKQLSITDLEEVGEHEALKTRMSRLTTQRNYYKRYEKYIKMCKKERHQENICIKDTCPFKLLLCPDQESSEEDEIDATHETTHDETT</sequence>
<dbReference type="PANTHER" id="PTHR46033:SF17">
    <property type="entry name" value="AMINOTRANSFERASE-LIKE PLANT MOBILE DOMAIN-CONTAINING PROTEIN"/>
    <property type="match status" value="1"/>
</dbReference>
<evidence type="ECO:0000256" key="1">
    <source>
        <dbReference type="SAM" id="MobiDB-lite"/>
    </source>
</evidence>
<dbReference type="OrthoDB" id="1750608at2759"/>
<evidence type="ECO:0000313" key="2">
    <source>
        <dbReference type="EMBL" id="KAD4888404.1"/>
    </source>
</evidence>
<accession>A0A5N6NHJ4</accession>
<keyword evidence="3" id="KW-1185">Reference proteome</keyword>
<protein>
    <recommendedName>
        <fullName evidence="4">Aminotransferase-like plant mobile domain-containing protein</fullName>
    </recommendedName>
</protein>
<reference evidence="2 3" key="1">
    <citation type="submission" date="2019-05" db="EMBL/GenBank/DDBJ databases">
        <title>Mikania micrantha, genome provides insights into the molecular mechanism of rapid growth.</title>
        <authorList>
            <person name="Liu B."/>
        </authorList>
    </citation>
    <scope>NUCLEOTIDE SEQUENCE [LARGE SCALE GENOMIC DNA]</scope>
    <source>
        <strain evidence="2">NLD-2019</strain>
        <tissue evidence="2">Leaf</tissue>
    </source>
</reference>
<gene>
    <name evidence="2" type="ORF">E3N88_20477</name>
</gene>
<feature type="region of interest" description="Disordered" evidence="1">
    <location>
        <begin position="257"/>
        <end position="307"/>
    </location>
</feature>
<comment type="caution">
    <text evidence="2">The sequence shown here is derived from an EMBL/GenBank/DDBJ whole genome shotgun (WGS) entry which is preliminary data.</text>
</comment>
<name>A0A5N6NHJ4_9ASTR</name>